<feature type="transmembrane region" description="Helical" evidence="8">
    <location>
        <begin position="634"/>
        <end position="652"/>
    </location>
</feature>
<evidence type="ECO:0000256" key="1">
    <source>
        <dbReference type="ARBA" id="ARBA00004651"/>
    </source>
</evidence>
<evidence type="ECO:0000256" key="5">
    <source>
        <dbReference type="ARBA" id="ARBA00023136"/>
    </source>
</evidence>
<evidence type="ECO:0000313" key="10">
    <source>
        <dbReference type="EMBL" id="PFG18625.1"/>
    </source>
</evidence>
<comment type="subcellular location">
    <subcellularLocation>
        <location evidence="1">Cell membrane</location>
        <topology evidence="1">Multi-pass membrane protein</topology>
    </subcellularLocation>
</comment>
<evidence type="ECO:0000259" key="9">
    <source>
        <dbReference type="Pfam" id="PF13515"/>
    </source>
</evidence>
<feature type="transmembrane region" description="Helical" evidence="8">
    <location>
        <begin position="149"/>
        <end position="168"/>
    </location>
</feature>
<name>A0A2A9CX89_9MICO</name>
<feature type="domain" description="Integral membrane bound transporter" evidence="9">
    <location>
        <begin position="523"/>
        <end position="646"/>
    </location>
</feature>
<dbReference type="PANTHER" id="PTHR30509:SF9">
    <property type="entry name" value="MULTIDRUG RESISTANCE PROTEIN MDTO"/>
    <property type="match status" value="1"/>
</dbReference>
<evidence type="ECO:0000313" key="11">
    <source>
        <dbReference type="Proteomes" id="UP000224915"/>
    </source>
</evidence>
<evidence type="ECO:0000256" key="6">
    <source>
        <dbReference type="ARBA" id="ARBA00043993"/>
    </source>
</evidence>
<proteinExistence type="inferred from homology"/>
<feature type="region of interest" description="Disordered" evidence="7">
    <location>
        <begin position="261"/>
        <end position="292"/>
    </location>
</feature>
<feature type="transmembrane region" description="Helical" evidence="8">
    <location>
        <begin position="583"/>
        <end position="599"/>
    </location>
</feature>
<comment type="similarity">
    <text evidence="6">Belongs to the YccS/YhfK family.</text>
</comment>
<feature type="compositionally biased region" description="Pro residues" evidence="7">
    <location>
        <begin position="483"/>
        <end position="492"/>
    </location>
</feature>
<dbReference type="RefSeq" id="WP_169925844.1">
    <property type="nucleotide sequence ID" value="NZ_PDJD01000001.1"/>
</dbReference>
<feature type="compositionally biased region" description="Low complexity" evidence="7">
    <location>
        <begin position="25"/>
        <end position="51"/>
    </location>
</feature>
<feature type="transmembrane region" description="Helical" evidence="8">
    <location>
        <begin position="79"/>
        <end position="104"/>
    </location>
</feature>
<evidence type="ECO:0000256" key="7">
    <source>
        <dbReference type="SAM" id="MobiDB-lite"/>
    </source>
</evidence>
<keyword evidence="11" id="KW-1185">Reference proteome</keyword>
<evidence type="ECO:0000256" key="4">
    <source>
        <dbReference type="ARBA" id="ARBA00022989"/>
    </source>
</evidence>
<dbReference type="Proteomes" id="UP000224915">
    <property type="component" value="Unassembled WGS sequence"/>
</dbReference>
<dbReference type="PANTHER" id="PTHR30509">
    <property type="entry name" value="P-HYDROXYBENZOIC ACID EFFLUX PUMP SUBUNIT-RELATED"/>
    <property type="match status" value="1"/>
</dbReference>
<feature type="transmembrane region" description="Helical" evidence="8">
    <location>
        <begin position="200"/>
        <end position="218"/>
    </location>
</feature>
<evidence type="ECO:0000256" key="2">
    <source>
        <dbReference type="ARBA" id="ARBA00022475"/>
    </source>
</evidence>
<keyword evidence="5 8" id="KW-0472">Membrane</keyword>
<dbReference type="GO" id="GO:0005886">
    <property type="term" value="C:plasma membrane"/>
    <property type="evidence" value="ECO:0007669"/>
    <property type="project" value="UniProtKB-SubCell"/>
</dbReference>
<dbReference type="AlphaFoldDB" id="A0A2A9CX89"/>
<reference evidence="10 11" key="1">
    <citation type="submission" date="2017-10" db="EMBL/GenBank/DDBJ databases">
        <title>Sequencing the genomes of 1000 actinobacteria strains.</title>
        <authorList>
            <person name="Klenk H.-P."/>
        </authorList>
    </citation>
    <scope>NUCLEOTIDE SEQUENCE [LARGE SCALE GENOMIC DNA]</scope>
    <source>
        <strain evidence="10 11">DSM 21801</strain>
    </source>
</reference>
<feature type="region of interest" description="Disordered" evidence="7">
    <location>
        <begin position="436"/>
        <end position="494"/>
    </location>
</feature>
<gene>
    <name evidence="10" type="ORF">ATL40_0167</name>
</gene>
<keyword evidence="3 8" id="KW-0812">Transmembrane</keyword>
<protein>
    <submittedName>
        <fullName evidence="10">Fusaric acid resistance family protein</fullName>
    </submittedName>
</protein>
<dbReference type="Pfam" id="PF13515">
    <property type="entry name" value="FUSC_2"/>
    <property type="match status" value="1"/>
</dbReference>
<feature type="compositionally biased region" description="Low complexity" evidence="7">
    <location>
        <begin position="453"/>
        <end position="482"/>
    </location>
</feature>
<comment type="caution">
    <text evidence="10">The sequence shown here is derived from an EMBL/GenBank/DDBJ whole genome shotgun (WGS) entry which is preliminary data.</text>
</comment>
<evidence type="ECO:0000256" key="3">
    <source>
        <dbReference type="ARBA" id="ARBA00022692"/>
    </source>
</evidence>
<keyword evidence="4 8" id="KW-1133">Transmembrane helix</keyword>
<dbReference type="EMBL" id="PDJD01000001">
    <property type="protein sequence ID" value="PFG18625.1"/>
    <property type="molecule type" value="Genomic_DNA"/>
</dbReference>
<feature type="region of interest" description="Disordered" evidence="7">
    <location>
        <begin position="1"/>
        <end position="57"/>
    </location>
</feature>
<feature type="compositionally biased region" description="Pro residues" evidence="7">
    <location>
        <begin position="1"/>
        <end position="24"/>
    </location>
</feature>
<feature type="transmembrane region" description="Helical" evidence="8">
    <location>
        <begin position="605"/>
        <end position="622"/>
    </location>
</feature>
<dbReference type="InterPro" id="IPR049453">
    <property type="entry name" value="Memb_transporter_dom"/>
</dbReference>
<feature type="transmembrane region" description="Helical" evidence="8">
    <location>
        <begin position="513"/>
        <end position="537"/>
    </location>
</feature>
<evidence type="ECO:0000256" key="8">
    <source>
        <dbReference type="SAM" id="Phobius"/>
    </source>
</evidence>
<sequence>MPPESRPRPTTPPPSPSPPSPSPATPRATATTTPPATSSTTSTSTTLRTSTAGAQPASWVRELAKQNRATWPVSRSLRAALAVGGPLVVGALAGHAALGVMAALGGLFPSVSEKPVPYPLRLRQLAVGSVMACLGYLAIALLPQHPVPIVLGITALALVAGVVSGYSARLSGGALQMLILATLAPHMLPLAGLWGVPAGILTGGAWAATLLAIEFAVVRRGPEHRLLATYLDAVGTLAETPPLAPAGSDDGLRTAAQINPATVGDGEATSRTGPGTAADAQPSAAETLPAAPPPLAESEAYLSARRAVTDARAAAYAQVLGARAVTQGRSDHQEHRALQLAAIGDLAAALATHQLAPLTGAESSRQVVPSAASEAAAPTDPTDPTAIDAAALAAWLHESASAERRGDVPSPAPEGLPAPIGAAAARLRAVMIPPSQARTLHPRSSRHTPAPSPDTAPAAATITTTTATTATTPSTSTSTEPTPTRPGRPTRPLPTRLRKAEARLAVGHETRVWALRLTLCMAVAATVMELLPGRSYWVPLTVAVVMKPDFGSVFVRGVHRGVGTILGAGLGTLLILVVPKGPLLIAVIVALVACMPWAAQRSYAMMAVFVTPMVVVLVDYATPGGTVNYAGERVLDTTIGSAIALLLGYLLWPGARGAHVPQAFARAVAGLADYLDRLADPGQDAASTRALRRGALRSLSDLRTQLQRSLAEPPPANRIALAWFPMITAAERLSDAITAELGVDRAGLAAPIAARAAWLRHALDPARPALPPAEPRLAAIDVELARLQRLTTDQTSPAEHPAP</sequence>
<organism evidence="10 11">
    <name type="scientific">Serinibacter salmoneus</name>
    <dbReference type="NCBI Taxonomy" id="556530"/>
    <lineage>
        <taxon>Bacteria</taxon>
        <taxon>Bacillati</taxon>
        <taxon>Actinomycetota</taxon>
        <taxon>Actinomycetes</taxon>
        <taxon>Micrococcales</taxon>
        <taxon>Beutenbergiaceae</taxon>
        <taxon>Serinibacter</taxon>
    </lineage>
</organism>
<keyword evidence="2" id="KW-1003">Cell membrane</keyword>
<feature type="transmembrane region" description="Helical" evidence="8">
    <location>
        <begin position="125"/>
        <end position="143"/>
    </location>
</feature>
<accession>A0A2A9CX89</accession>